<evidence type="ECO:0000256" key="5">
    <source>
        <dbReference type="ARBA" id="ARBA00023157"/>
    </source>
</evidence>
<keyword evidence="4" id="KW-0411">Iron-sulfur</keyword>
<comment type="caution">
    <text evidence="7">The sequence shown here is derived from an EMBL/GenBank/DDBJ whole genome shotgun (WGS) entry which is preliminary data.</text>
</comment>
<dbReference type="InterPro" id="IPR006076">
    <property type="entry name" value="FAD-dep_OxRdtase"/>
</dbReference>
<dbReference type="PRINTS" id="PR00162">
    <property type="entry name" value="RIESKE"/>
</dbReference>
<dbReference type="InterPro" id="IPR036188">
    <property type="entry name" value="FAD/NAD-bd_sf"/>
</dbReference>
<accession>A0A5M6CEJ0</accession>
<dbReference type="FunFam" id="2.102.10.10:FF:000014">
    <property type="entry name" value="Oxidoreductase, FAD dependent"/>
    <property type="match status" value="1"/>
</dbReference>
<organism evidence="7 8">
    <name type="scientific">Taibaiella lutea</name>
    <dbReference type="NCBI Taxonomy" id="2608001"/>
    <lineage>
        <taxon>Bacteria</taxon>
        <taxon>Pseudomonadati</taxon>
        <taxon>Bacteroidota</taxon>
        <taxon>Chitinophagia</taxon>
        <taxon>Chitinophagales</taxon>
        <taxon>Chitinophagaceae</taxon>
        <taxon>Taibaiella</taxon>
    </lineage>
</organism>
<dbReference type="PANTHER" id="PTHR13847:SF281">
    <property type="entry name" value="FAD DEPENDENT OXIDOREDUCTASE DOMAIN-CONTAINING PROTEIN"/>
    <property type="match status" value="1"/>
</dbReference>
<dbReference type="Pfam" id="PF00355">
    <property type="entry name" value="Rieske"/>
    <property type="match status" value="1"/>
</dbReference>
<keyword evidence="3" id="KW-0408">Iron</keyword>
<dbReference type="InterPro" id="IPR038010">
    <property type="entry name" value="YhfW_C"/>
</dbReference>
<proteinExistence type="predicted"/>
<keyword evidence="8" id="KW-1185">Reference proteome</keyword>
<dbReference type="Pfam" id="PF01266">
    <property type="entry name" value="DAO"/>
    <property type="match status" value="1"/>
</dbReference>
<dbReference type="SUPFAM" id="SSF51905">
    <property type="entry name" value="FAD/NAD(P)-binding domain"/>
    <property type="match status" value="1"/>
</dbReference>
<keyword evidence="1" id="KW-0001">2Fe-2S</keyword>
<dbReference type="PROSITE" id="PS51296">
    <property type="entry name" value="RIESKE"/>
    <property type="match status" value="1"/>
</dbReference>
<dbReference type="GO" id="GO:0016020">
    <property type="term" value="C:membrane"/>
    <property type="evidence" value="ECO:0007669"/>
    <property type="project" value="InterPro"/>
</dbReference>
<dbReference type="GO" id="GO:0005737">
    <property type="term" value="C:cytoplasm"/>
    <property type="evidence" value="ECO:0007669"/>
    <property type="project" value="TreeGrafter"/>
</dbReference>
<reference evidence="7 8" key="1">
    <citation type="submission" date="2019-09" db="EMBL/GenBank/DDBJ databases">
        <title>Genome sequence and assembly of Taibaiella sp.</title>
        <authorList>
            <person name="Chhetri G."/>
        </authorList>
    </citation>
    <scope>NUCLEOTIDE SEQUENCE [LARGE SCALE GENOMIC DNA]</scope>
    <source>
        <strain evidence="7 8">KVB11</strain>
    </source>
</reference>
<dbReference type="InterPro" id="IPR036922">
    <property type="entry name" value="Rieske_2Fe-2S_sf"/>
</dbReference>
<feature type="domain" description="Rieske" evidence="6">
    <location>
        <begin position="421"/>
        <end position="507"/>
    </location>
</feature>
<dbReference type="EMBL" id="VWSH01000004">
    <property type="protein sequence ID" value="KAA5532302.1"/>
    <property type="molecule type" value="Genomic_DNA"/>
</dbReference>
<dbReference type="RefSeq" id="WP_150033805.1">
    <property type="nucleotide sequence ID" value="NZ_VWSH01000004.1"/>
</dbReference>
<dbReference type="PANTHER" id="PTHR13847">
    <property type="entry name" value="SARCOSINE DEHYDROGENASE-RELATED"/>
    <property type="match status" value="1"/>
</dbReference>
<dbReference type="SUPFAM" id="SSF50022">
    <property type="entry name" value="ISP domain"/>
    <property type="match status" value="1"/>
</dbReference>
<evidence type="ECO:0000313" key="7">
    <source>
        <dbReference type="EMBL" id="KAA5532302.1"/>
    </source>
</evidence>
<dbReference type="Gene3D" id="3.50.50.60">
    <property type="entry name" value="FAD/NAD(P)-binding domain"/>
    <property type="match status" value="1"/>
</dbReference>
<evidence type="ECO:0000256" key="1">
    <source>
        <dbReference type="ARBA" id="ARBA00022714"/>
    </source>
</evidence>
<dbReference type="GO" id="GO:0051537">
    <property type="term" value="F:2 iron, 2 sulfur cluster binding"/>
    <property type="evidence" value="ECO:0007669"/>
    <property type="project" value="UniProtKB-KW"/>
</dbReference>
<gene>
    <name evidence="7" type="ORF">F0919_16030</name>
</gene>
<dbReference type="AlphaFoldDB" id="A0A5M6CEJ0"/>
<keyword evidence="5" id="KW-1015">Disulfide bond</keyword>
<dbReference type="InterPro" id="IPR005805">
    <property type="entry name" value="Rieske_Fe-S_prot_C"/>
</dbReference>
<evidence type="ECO:0000256" key="3">
    <source>
        <dbReference type="ARBA" id="ARBA00023004"/>
    </source>
</evidence>
<dbReference type="Gene3D" id="2.102.10.10">
    <property type="entry name" value="Rieske [2Fe-2S] iron-sulphur domain"/>
    <property type="match status" value="1"/>
</dbReference>
<dbReference type="CDD" id="cd03477">
    <property type="entry name" value="Rieske_YhfW_C"/>
    <property type="match status" value="1"/>
</dbReference>
<sequence length="507" mass="56231">MIRDSKTLSIWQDVIPFVNLNESPNENDDFDAIIIGAGITGLTTALSLQERGKKCLILEASNIGYGTTSATTAHLNTVLDTPYNAVIKGFGEDNAQLLAQGTKQAIALIKRNIDHYKINCDFEYKDGFLYAENEEQVKDLDDIYDGLQKVGLDVSPVDTIPVPVPFIKAIQFSGQAQFHPVNYLLALTEAFTEKGGIIKEHALVSKVEDKNGTQEVHTPDAVYKAASVVYATHVPPGISILSFKCAPYRTYLLGVTLNDEHQYPEALAYDCEEPYHYFRTVYLDDKKILLVGGNDHKTGHNENTEHIFTELEAYIRKHYDVRTIDYKWSSQYYESADGLPYIGKYPGGNEHLYVATGYGGNGMIFGTLAGHIIADLIITGESAYADLFAPSRLKLMASFKNMVTENADVAKHFIADRLSVEALEEFADLGKEEGRVVKYQEKQIAIYKDEYGVLKALSPVCPHAGCIVSWNSAEKSWDCPCHGARYDTDGQLLNGPSVKPLKKIDIS</sequence>
<dbReference type="Proteomes" id="UP000323632">
    <property type="component" value="Unassembled WGS sequence"/>
</dbReference>
<keyword evidence="2" id="KW-0479">Metal-binding</keyword>
<dbReference type="Gene3D" id="3.30.9.10">
    <property type="entry name" value="D-Amino Acid Oxidase, subunit A, domain 2"/>
    <property type="match status" value="1"/>
</dbReference>
<evidence type="ECO:0000256" key="4">
    <source>
        <dbReference type="ARBA" id="ARBA00023014"/>
    </source>
</evidence>
<protein>
    <submittedName>
        <fullName evidence="7">FAD-dependent oxidoreductase</fullName>
    </submittedName>
</protein>
<evidence type="ECO:0000256" key="2">
    <source>
        <dbReference type="ARBA" id="ARBA00022723"/>
    </source>
</evidence>
<name>A0A5M6CEJ0_9BACT</name>
<evidence type="ECO:0000259" key="6">
    <source>
        <dbReference type="PROSITE" id="PS51296"/>
    </source>
</evidence>
<dbReference type="GO" id="GO:0046872">
    <property type="term" value="F:metal ion binding"/>
    <property type="evidence" value="ECO:0007669"/>
    <property type="project" value="UniProtKB-KW"/>
</dbReference>
<evidence type="ECO:0000313" key="8">
    <source>
        <dbReference type="Proteomes" id="UP000323632"/>
    </source>
</evidence>
<dbReference type="InterPro" id="IPR017941">
    <property type="entry name" value="Rieske_2Fe-2S"/>
</dbReference>